<comment type="caution">
    <text evidence="2">The sequence shown here is derived from an EMBL/GenBank/DDBJ whole genome shotgun (WGS) entry which is preliminary data.</text>
</comment>
<dbReference type="AlphaFoldDB" id="A0AAN7NI03"/>
<proteinExistence type="predicted"/>
<dbReference type="EMBL" id="JAUNZN010000002">
    <property type="protein sequence ID" value="KAK4827923.1"/>
    <property type="molecule type" value="Genomic_DNA"/>
</dbReference>
<gene>
    <name evidence="2" type="ORF">QYF61_022371</name>
</gene>
<feature type="region of interest" description="Disordered" evidence="1">
    <location>
        <begin position="223"/>
        <end position="245"/>
    </location>
</feature>
<name>A0AAN7NI03_MYCAM</name>
<reference evidence="2 3" key="1">
    <citation type="journal article" date="2023" name="J. Hered.">
        <title>Chromosome-level genome of the wood stork (Mycteria americana) provides insight into avian chromosome evolution.</title>
        <authorList>
            <person name="Flamio R. Jr."/>
            <person name="Ramstad K.M."/>
        </authorList>
    </citation>
    <scope>NUCLEOTIDE SEQUENCE [LARGE SCALE GENOMIC DNA]</scope>
    <source>
        <strain evidence="2">JAX WOST 10</strain>
    </source>
</reference>
<evidence type="ECO:0000256" key="1">
    <source>
        <dbReference type="SAM" id="MobiDB-lite"/>
    </source>
</evidence>
<evidence type="ECO:0000313" key="3">
    <source>
        <dbReference type="Proteomes" id="UP001333110"/>
    </source>
</evidence>
<keyword evidence="3" id="KW-1185">Reference proteome</keyword>
<evidence type="ECO:0000313" key="2">
    <source>
        <dbReference type="EMBL" id="KAK4827923.1"/>
    </source>
</evidence>
<organism evidence="2 3">
    <name type="scientific">Mycteria americana</name>
    <name type="common">Wood stork</name>
    <dbReference type="NCBI Taxonomy" id="33587"/>
    <lineage>
        <taxon>Eukaryota</taxon>
        <taxon>Metazoa</taxon>
        <taxon>Chordata</taxon>
        <taxon>Craniata</taxon>
        <taxon>Vertebrata</taxon>
        <taxon>Euteleostomi</taxon>
        <taxon>Archelosauria</taxon>
        <taxon>Archosauria</taxon>
        <taxon>Dinosauria</taxon>
        <taxon>Saurischia</taxon>
        <taxon>Theropoda</taxon>
        <taxon>Coelurosauria</taxon>
        <taxon>Aves</taxon>
        <taxon>Neognathae</taxon>
        <taxon>Neoaves</taxon>
        <taxon>Aequornithes</taxon>
        <taxon>Ciconiiformes</taxon>
        <taxon>Ciconiidae</taxon>
        <taxon>Mycteria</taxon>
    </lineage>
</organism>
<protein>
    <submittedName>
        <fullName evidence="2">Uncharacterized protein</fullName>
    </submittedName>
</protein>
<sequence>MVVPKTPQNYRDCLASTYEELLHKKHSVVTPPNHSNIVLGIHDHQSEPRFSYTRAPSNQTLNVSRDGASTTSLGNLCQCFTTLIVKNFFLISSLNLPSFSFKTLPLVLSQQVLLKILKGCNKVSPGASLLQAEQPQVSQPFFTGEVLQPSDHFCSPPLDPLQQLHVFPVLRAPELDSVLQLESSLAEKDLGVLVDTRLNMSQQCALAAKKVNDTLGCIRQSIASSPGEATPGGHNWAQFRAPQYK</sequence>
<dbReference type="Proteomes" id="UP001333110">
    <property type="component" value="Unassembled WGS sequence"/>
</dbReference>
<accession>A0AAN7NI03</accession>